<dbReference type="InterPro" id="IPR013783">
    <property type="entry name" value="Ig-like_fold"/>
</dbReference>
<dbReference type="PRINTS" id="PR01638">
    <property type="entry name" value="MHCCLASSI"/>
</dbReference>
<evidence type="ECO:0000313" key="6">
    <source>
        <dbReference type="Proteomes" id="UP000472265"/>
    </source>
</evidence>
<dbReference type="InterPro" id="IPR036179">
    <property type="entry name" value="Ig-like_dom_sf"/>
</dbReference>
<dbReference type="GO" id="GO:0006955">
    <property type="term" value="P:immune response"/>
    <property type="evidence" value="ECO:0007669"/>
    <property type="project" value="TreeGrafter"/>
</dbReference>
<evidence type="ECO:0000256" key="3">
    <source>
        <dbReference type="SAM" id="SignalP"/>
    </source>
</evidence>
<proteinExistence type="inferred from homology"/>
<keyword evidence="3" id="KW-0732">Signal</keyword>
<dbReference type="InterPro" id="IPR050208">
    <property type="entry name" value="MHC_class-I_related"/>
</dbReference>
<comment type="similarity">
    <text evidence="2">Belongs to the MHC class I family.</text>
</comment>
<accession>A0A671UVS7</accession>
<keyword evidence="6" id="KW-1185">Reference proteome</keyword>
<dbReference type="InterPro" id="IPR001039">
    <property type="entry name" value="MHC_I_a_a1/a2"/>
</dbReference>
<dbReference type="Gene3D" id="3.30.500.10">
    <property type="entry name" value="MHC class I-like antigen recognition-like"/>
    <property type="match status" value="1"/>
</dbReference>
<dbReference type="Pfam" id="PF00129">
    <property type="entry name" value="MHC_I"/>
    <property type="match status" value="1"/>
</dbReference>
<dbReference type="InterPro" id="IPR007110">
    <property type="entry name" value="Ig-like_dom"/>
</dbReference>
<keyword evidence="1" id="KW-0325">Glycoprotein</keyword>
<dbReference type="Proteomes" id="UP000472265">
    <property type="component" value="Unassembled WGS sequence"/>
</dbReference>
<dbReference type="FunFam" id="3.30.500.10:FF:000001">
    <property type="entry name" value="H-2 class I histocompatibility antigen, alpha chain"/>
    <property type="match status" value="1"/>
</dbReference>
<dbReference type="InterPro" id="IPR011161">
    <property type="entry name" value="MHC_I-like_Ag-recog"/>
</dbReference>
<evidence type="ECO:0000259" key="4">
    <source>
        <dbReference type="PROSITE" id="PS50835"/>
    </source>
</evidence>
<dbReference type="SUPFAM" id="SSF54452">
    <property type="entry name" value="MHC antigen-recognition domain"/>
    <property type="match status" value="1"/>
</dbReference>
<feature type="domain" description="Ig-like" evidence="4">
    <location>
        <begin position="204"/>
        <end position="301"/>
    </location>
</feature>
<evidence type="ECO:0000256" key="1">
    <source>
        <dbReference type="ARBA" id="ARBA00023180"/>
    </source>
</evidence>
<dbReference type="SUPFAM" id="SSF48726">
    <property type="entry name" value="Immunoglobulin"/>
    <property type="match status" value="1"/>
</dbReference>
<evidence type="ECO:0000313" key="5">
    <source>
        <dbReference type="Ensembl" id="ENSSAUP00010018038.1"/>
    </source>
</evidence>
<dbReference type="Ensembl" id="ENSSAUT00010019060.1">
    <property type="protein sequence ID" value="ENSSAUP00010018038.1"/>
    <property type="gene ID" value="ENSSAUG00010008089.1"/>
</dbReference>
<evidence type="ECO:0000256" key="2">
    <source>
        <dbReference type="RuleBase" id="RU004439"/>
    </source>
</evidence>
<dbReference type="InParanoid" id="A0A671UVS7"/>
<organism evidence="5 6">
    <name type="scientific">Sparus aurata</name>
    <name type="common">Gilthead sea bream</name>
    <dbReference type="NCBI Taxonomy" id="8175"/>
    <lineage>
        <taxon>Eukaryota</taxon>
        <taxon>Metazoa</taxon>
        <taxon>Chordata</taxon>
        <taxon>Craniata</taxon>
        <taxon>Vertebrata</taxon>
        <taxon>Euteleostomi</taxon>
        <taxon>Actinopterygii</taxon>
        <taxon>Neopterygii</taxon>
        <taxon>Teleostei</taxon>
        <taxon>Neoteleostei</taxon>
        <taxon>Acanthomorphata</taxon>
        <taxon>Eupercaria</taxon>
        <taxon>Spariformes</taxon>
        <taxon>Sparidae</taxon>
        <taxon>Sparus</taxon>
    </lineage>
</organism>
<protein>
    <recommendedName>
        <fullName evidence="4">Ig-like domain-containing protein</fullName>
    </recommendedName>
</protein>
<dbReference type="GO" id="GO:0009897">
    <property type="term" value="C:external side of plasma membrane"/>
    <property type="evidence" value="ECO:0007669"/>
    <property type="project" value="TreeGrafter"/>
</dbReference>
<dbReference type="PANTHER" id="PTHR16675">
    <property type="entry name" value="MHC CLASS I-RELATED"/>
    <property type="match status" value="1"/>
</dbReference>
<dbReference type="PANTHER" id="PTHR16675:SF237">
    <property type="entry name" value="MHC CLASS I ANTIGEN TRANSCRIPT VARIANT 1-RELATED"/>
    <property type="match status" value="1"/>
</dbReference>
<name>A0A671UVS7_SPAAU</name>
<dbReference type="InterPro" id="IPR003597">
    <property type="entry name" value="Ig_C1-set"/>
</dbReference>
<dbReference type="AlphaFoldDB" id="A0A671UVS7"/>
<dbReference type="Gene3D" id="2.60.40.10">
    <property type="entry name" value="Immunoglobulins"/>
    <property type="match status" value="1"/>
</dbReference>
<reference evidence="5" key="2">
    <citation type="submission" date="2025-09" db="UniProtKB">
        <authorList>
            <consortium name="Ensembl"/>
        </authorList>
    </citation>
    <scope>IDENTIFICATION</scope>
</reference>
<dbReference type="SMART" id="SM00407">
    <property type="entry name" value="IGc1"/>
    <property type="match status" value="1"/>
</dbReference>
<dbReference type="Pfam" id="PF07654">
    <property type="entry name" value="C1-set"/>
    <property type="match status" value="1"/>
</dbReference>
<dbReference type="GeneTree" id="ENSGT01120000271828"/>
<reference evidence="5" key="1">
    <citation type="submission" date="2025-08" db="UniProtKB">
        <authorList>
            <consortium name="Ensembl"/>
        </authorList>
    </citation>
    <scope>IDENTIFICATION</scope>
</reference>
<dbReference type="PROSITE" id="PS50835">
    <property type="entry name" value="IG_LIKE"/>
    <property type="match status" value="1"/>
</dbReference>
<dbReference type="GO" id="GO:0005615">
    <property type="term" value="C:extracellular space"/>
    <property type="evidence" value="ECO:0007669"/>
    <property type="project" value="TreeGrafter"/>
</dbReference>
<dbReference type="InterPro" id="IPR011162">
    <property type="entry name" value="MHC_I/II-like_Ag-recog"/>
</dbReference>
<feature type="chain" id="PRO_5025435131" description="Ig-like domain-containing protein" evidence="3">
    <location>
        <begin position="20"/>
        <end position="401"/>
    </location>
</feature>
<sequence>MRLLLLLLLLLSLFLLVSTVIHSLRYAHTGSSEIPNVPDTVAVVIVDGYQTNHYDSITRKMVPTQTWMSRVSEDDPDYWERETSFWRDQEQYARMHIEFYKERFNQSGGIHVLQVSHGCEWDDETGEVHGFDVVRYDGEDVLILDVKARRWIAMKPQALSYQHRYNKDEGWLEFMDHRLLKECPESLKKSLDYGKSTLQRTETPGKVKFRGWIQKHFQVTDHPPEFMSCLATGFYPHRAAIFWRKDGEEIHEQVDHGELLNNHDGSFQMSVDLNMSLIRADDWRRYHCVFQLSGVEEDMVTELDPALIRTNWGTLTMDSTGLSPGLHVEVSLGKILNPKLLLMCWPVPCMAATTISVSVYVSITVSLLWTKASDQWPKSLKSLNLPPRFSFYIDVYFRQSN</sequence>
<dbReference type="InterPro" id="IPR037055">
    <property type="entry name" value="MHC_I-like_Ag-recog_sf"/>
</dbReference>
<feature type="signal peptide" evidence="3">
    <location>
        <begin position="1"/>
        <end position="19"/>
    </location>
</feature>